<name>A0A2U2C6I0_9RHOB</name>
<sequence length="364" mass="40206">MTNPYSDLPRRAFWRSGVADHSPLAWPDIYRPRFEIDRKMRISCAGSCFAQHIGAQFKRRGYNFVDLEPAPPMLARENWHKFGFDLYSARYGNIYTARQLVQMLARADGSLTPAEPDWIDGAGRARDPFRPAIEPDGFAGAAELARDRDWHLKQVATLLDNTDLFVFTLGLTEAWECVADDVVLPTCPGTVGGTFDAASYRFKNFSFLETLTDMNRFIEIARARNPAMKFLFTVSPVPLTATASDQHVLVATMQSKSILRAVVAELYDSHDCVDYFPSYELVAAHPMRAMSYMPNLRNVASEGVARVMDVFFGSIGGDEGADEAPGKTQGAAMTPRPAPGAAPKAAAQDDDLVCEEALLEAFGK</sequence>
<evidence type="ECO:0000256" key="1">
    <source>
        <dbReference type="SAM" id="MobiDB-lite"/>
    </source>
</evidence>
<feature type="domain" description="GSCFA" evidence="2">
    <location>
        <begin position="41"/>
        <end position="311"/>
    </location>
</feature>
<accession>A0A2U2C6I0</accession>
<keyword evidence="4" id="KW-1185">Reference proteome</keyword>
<gene>
    <name evidence="3" type="ORF">C4N9_17460</name>
</gene>
<evidence type="ECO:0000259" key="2">
    <source>
        <dbReference type="Pfam" id="PF08885"/>
    </source>
</evidence>
<reference evidence="3 4" key="1">
    <citation type="submission" date="2018-05" db="EMBL/GenBank/DDBJ databases">
        <title>Pararhodobacter marina sp. nov., isolated from deep-sea water of the Indian Ocean.</title>
        <authorList>
            <person name="Lai Q.Sr."/>
            <person name="Liu X."/>
            <person name="Shao Z."/>
        </authorList>
    </citation>
    <scope>NUCLEOTIDE SEQUENCE [LARGE SCALE GENOMIC DNA]</scope>
    <source>
        <strain evidence="3 4">CIC4N-9</strain>
    </source>
</reference>
<evidence type="ECO:0000313" key="3">
    <source>
        <dbReference type="EMBL" id="PWE27441.1"/>
    </source>
</evidence>
<comment type="caution">
    <text evidence="3">The sequence shown here is derived from an EMBL/GenBank/DDBJ whole genome shotgun (WGS) entry which is preliminary data.</text>
</comment>
<dbReference type="GeneID" id="94366683"/>
<proteinExistence type="predicted"/>
<dbReference type="EMBL" id="QEYD01000011">
    <property type="protein sequence ID" value="PWE27441.1"/>
    <property type="molecule type" value="Genomic_DNA"/>
</dbReference>
<dbReference type="OrthoDB" id="369216at2"/>
<organism evidence="3 4">
    <name type="scientific">Pararhodobacter marinus</name>
    <dbReference type="NCBI Taxonomy" id="2184063"/>
    <lineage>
        <taxon>Bacteria</taxon>
        <taxon>Pseudomonadati</taxon>
        <taxon>Pseudomonadota</taxon>
        <taxon>Alphaproteobacteria</taxon>
        <taxon>Rhodobacterales</taxon>
        <taxon>Paracoccaceae</taxon>
        <taxon>Pararhodobacter</taxon>
    </lineage>
</organism>
<dbReference type="InterPro" id="IPR014982">
    <property type="entry name" value="GSCFA"/>
</dbReference>
<evidence type="ECO:0000313" key="4">
    <source>
        <dbReference type="Proteomes" id="UP000244940"/>
    </source>
</evidence>
<dbReference type="AlphaFoldDB" id="A0A2U2C6I0"/>
<dbReference type="Proteomes" id="UP000244940">
    <property type="component" value="Unassembled WGS sequence"/>
</dbReference>
<dbReference type="Pfam" id="PF08885">
    <property type="entry name" value="GSCFA"/>
    <property type="match status" value="1"/>
</dbReference>
<protein>
    <submittedName>
        <fullName evidence="3">GSCFA family protein</fullName>
    </submittedName>
</protein>
<feature type="region of interest" description="Disordered" evidence="1">
    <location>
        <begin position="319"/>
        <end position="349"/>
    </location>
</feature>
<dbReference type="RefSeq" id="WP_109534631.1">
    <property type="nucleotide sequence ID" value="NZ_QEYD01000011.1"/>
</dbReference>